<proteinExistence type="predicted"/>
<feature type="transmembrane region" description="Helical" evidence="1">
    <location>
        <begin position="76"/>
        <end position="94"/>
    </location>
</feature>
<comment type="caution">
    <text evidence="3">The sequence shown here is derived from an EMBL/GenBank/DDBJ whole genome shotgun (WGS) entry which is preliminary data.</text>
</comment>
<dbReference type="OrthoDB" id="5241952at2"/>
<keyword evidence="1" id="KW-1133">Transmembrane helix</keyword>
<dbReference type="EMBL" id="PJNE01000001">
    <property type="protein sequence ID" value="PKW26890.1"/>
    <property type="molecule type" value="Genomic_DNA"/>
</dbReference>
<dbReference type="PANTHER" id="PTHR43032">
    <property type="entry name" value="PROTEIN-METHIONINE-SULFOXIDE REDUCTASE"/>
    <property type="match status" value="1"/>
</dbReference>
<dbReference type="InterPro" id="IPR000572">
    <property type="entry name" value="OxRdtase_Mopterin-bd_dom"/>
</dbReference>
<feature type="domain" description="Oxidoreductase molybdopterin-binding" evidence="2">
    <location>
        <begin position="259"/>
        <end position="390"/>
    </location>
</feature>
<keyword evidence="1" id="KW-0472">Membrane</keyword>
<dbReference type="GO" id="GO:0022904">
    <property type="term" value="P:respiratory electron transport chain"/>
    <property type="evidence" value="ECO:0007669"/>
    <property type="project" value="InterPro"/>
</dbReference>
<dbReference type="Gene3D" id="3.90.420.10">
    <property type="entry name" value="Oxidoreductase, molybdopterin-binding domain"/>
    <property type="match status" value="1"/>
</dbReference>
<reference evidence="3 4" key="1">
    <citation type="submission" date="2017-12" db="EMBL/GenBank/DDBJ databases">
        <title>Sequencing the genomes of 1000 Actinobacteria strains.</title>
        <authorList>
            <person name="Klenk H.-P."/>
        </authorList>
    </citation>
    <scope>NUCLEOTIDE SEQUENCE [LARGE SCALE GENOMIC DNA]</scope>
    <source>
        <strain evidence="3 4">DSM 12806</strain>
    </source>
</reference>
<feature type="transmembrane region" description="Helical" evidence="1">
    <location>
        <begin position="153"/>
        <end position="173"/>
    </location>
</feature>
<gene>
    <name evidence="3" type="ORF">ATL31_1717</name>
</gene>
<accession>A0A2N3YJ77</accession>
<dbReference type="SUPFAM" id="SSF56524">
    <property type="entry name" value="Oxidoreductase molybdopterin-binding domain"/>
    <property type="match status" value="1"/>
</dbReference>
<dbReference type="PANTHER" id="PTHR43032:SF2">
    <property type="entry name" value="BLL0505 PROTEIN"/>
    <property type="match status" value="1"/>
</dbReference>
<dbReference type="RefSeq" id="WP_101395391.1">
    <property type="nucleotide sequence ID" value="NZ_PJNE01000001.1"/>
</dbReference>
<dbReference type="GO" id="GO:0016020">
    <property type="term" value="C:membrane"/>
    <property type="evidence" value="ECO:0007669"/>
    <property type="project" value="InterPro"/>
</dbReference>
<dbReference type="Pfam" id="PF00174">
    <property type="entry name" value="Oxidored_molyb"/>
    <property type="match status" value="1"/>
</dbReference>
<feature type="transmembrane region" description="Helical" evidence="1">
    <location>
        <begin position="114"/>
        <end position="133"/>
    </location>
</feature>
<keyword evidence="1" id="KW-0812">Transmembrane</keyword>
<sequence>MSDRQLAGLAARIDARIPHPEDFGSELRGPRTTARLGVWLGVAFGVCFLTGLYSHYLQHPSPWVPLLTGPARLYQVTQGLHVAAGTAAVPLLLVKLWSVFPRFFERPSFAPRRLVLALLEKGSIALLVGAAVFQLVTGLANSAQWYPWSFDFISAHFALAWVAIGSVLLHVAVKLPVVRRAFGAPVETRPAREGAPSRRTLLRTTWLSAALAVVATTAAEVPGVRRLAVLAVRSGEGPQGVPINRSAIGADVVDLLADPAWRLTVAGPARTLELSLDDLRGMPQTEAVLPIACVEGWSAGGTWRGVRVRDLVALVGGGTDRDVAFTSLQPRGGYRTSTLPAAWVGLDDSLVALTLAGEPLHPDHGFPCRLIAPARPGVLQTKWLARVEVMWE</sequence>
<evidence type="ECO:0000256" key="1">
    <source>
        <dbReference type="SAM" id="Phobius"/>
    </source>
</evidence>
<dbReference type="InterPro" id="IPR036374">
    <property type="entry name" value="OxRdtase_Mopterin-bd_sf"/>
</dbReference>
<dbReference type="InterPro" id="IPR016174">
    <property type="entry name" value="Di-haem_cyt_TM"/>
</dbReference>
<protein>
    <submittedName>
        <fullName evidence="3">Molybdopterin-dependent oxidoreductase-like protein</fullName>
    </submittedName>
</protein>
<keyword evidence="4" id="KW-1185">Reference proteome</keyword>
<dbReference type="CDD" id="cd00321">
    <property type="entry name" value="SO_family_Moco"/>
    <property type="match status" value="1"/>
</dbReference>
<evidence type="ECO:0000313" key="3">
    <source>
        <dbReference type="EMBL" id="PKW26890.1"/>
    </source>
</evidence>
<name>A0A2N3YJ77_9MICO</name>
<dbReference type="Proteomes" id="UP000233781">
    <property type="component" value="Unassembled WGS sequence"/>
</dbReference>
<evidence type="ECO:0000313" key="4">
    <source>
        <dbReference type="Proteomes" id="UP000233781"/>
    </source>
</evidence>
<dbReference type="AlphaFoldDB" id="A0A2N3YJ77"/>
<organism evidence="3 4">
    <name type="scientific">Phycicoccus duodecadis</name>
    <dbReference type="NCBI Taxonomy" id="173053"/>
    <lineage>
        <taxon>Bacteria</taxon>
        <taxon>Bacillati</taxon>
        <taxon>Actinomycetota</taxon>
        <taxon>Actinomycetes</taxon>
        <taxon>Micrococcales</taxon>
        <taxon>Intrasporangiaceae</taxon>
        <taxon>Phycicoccus</taxon>
    </lineage>
</organism>
<evidence type="ECO:0000259" key="2">
    <source>
        <dbReference type="Pfam" id="PF00174"/>
    </source>
</evidence>
<feature type="transmembrane region" description="Helical" evidence="1">
    <location>
        <begin position="36"/>
        <end position="56"/>
    </location>
</feature>
<dbReference type="SUPFAM" id="SSF81342">
    <property type="entry name" value="Transmembrane di-heme cytochromes"/>
    <property type="match status" value="1"/>
</dbReference>